<dbReference type="InterPro" id="IPR045093">
    <property type="entry name" value="Cullin"/>
</dbReference>
<sequence length="572" mass="66149">MQYAQSKLTEEEARAKLYLDNGPNFKSVENVMDTCVEVFVVAFKDQILAEFPKLLEEDAKEYLKLTHELVHRVKGCNGEANPLLPILEEYICNMGSTELKDNAVIISKDASKYVSTLMDLYNRNSSIIEECFQNEFSFLTIRDKAYQRLVNDTTIFSLTMPDSTRAATKRPESRCPTLLAAYTDMLLRKSPISRRLSQEEILSRLKNVLLVLKYVNSKDLFLESHKAHLMRRLILETSADTEMEGVMVEKLREAGMPAELVNRLARMFTDIKMSRDLTRKFQETFSPSSVSSFAITPDASSSPGPIVNLKILSCGTWLPRDLPRVSVALPPELEDYIPQIEDFYQANHKGRQLIWQYHLCHAILAYYPPNQPADEATNGVLPIELEVTILQLAVLLAWRYRDITHKLRLDDLATATAMVDSELRRTIWSLAERPKTEQQVILYTPAAQSEKDFTNETEFWINPEFGVIRSNRAPNRRRINMIGRLQLSQSNCDVDGEDVVRFRQLRLQEATVRLMKSRKRSTYSEMYQQVVGLIKHQFIPSKRMFKEVIEWLIERRYLERDSKDIDTFTYVT</sequence>
<dbReference type="SMART" id="SM00182">
    <property type="entry name" value="CULLIN"/>
    <property type="match status" value="1"/>
</dbReference>
<dbReference type="InterPro" id="IPR016158">
    <property type="entry name" value="Cullin_homology"/>
</dbReference>
<protein>
    <recommendedName>
        <fullName evidence="6">Cullin-5</fullName>
    </recommendedName>
</protein>
<reference evidence="10 11" key="1">
    <citation type="submission" date="2018-11" db="EMBL/GenBank/DDBJ databases">
        <authorList>
            <consortium name="Pathogen Informatics"/>
        </authorList>
    </citation>
    <scope>NUCLEOTIDE SEQUENCE [LARGE SCALE GENOMIC DNA]</scope>
</reference>
<dbReference type="PROSITE" id="PS50069">
    <property type="entry name" value="CULLIN_2"/>
    <property type="match status" value="1"/>
</dbReference>
<dbReference type="InterPro" id="IPR016159">
    <property type="entry name" value="Cullin_repeat-like_dom_sf"/>
</dbReference>
<keyword evidence="4" id="KW-0833">Ubl conjugation pathway</keyword>
<keyword evidence="11" id="KW-1185">Reference proteome</keyword>
<dbReference type="GO" id="GO:0006511">
    <property type="term" value="P:ubiquitin-dependent protein catabolic process"/>
    <property type="evidence" value="ECO:0007669"/>
    <property type="project" value="InterPro"/>
</dbReference>
<comment type="pathway">
    <text evidence="1">Protein modification; protein ubiquitination.</text>
</comment>
<dbReference type="Gene3D" id="1.10.10.10">
    <property type="entry name" value="Winged helix-like DNA-binding domain superfamily/Winged helix DNA-binding domain"/>
    <property type="match status" value="1"/>
</dbReference>
<evidence type="ECO:0000256" key="4">
    <source>
        <dbReference type="ARBA" id="ARBA00022786"/>
    </source>
</evidence>
<name>A0A3P7SYU3_RODNA</name>
<dbReference type="EMBL" id="UZAE01014051">
    <property type="protein sequence ID" value="VDO12269.1"/>
    <property type="molecule type" value="Genomic_DNA"/>
</dbReference>
<dbReference type="OrthoDB" id="27073at2759"/>
<dbReference type="GO" id="GO:0031625">
    <property type="term" value="F:ubiquitin protein ligase binding"/>
    <property type="evidence" value="ECO:0007669"/>
    <property type="project" value="InterPro"/>
</dbReference>
<evidence type="ECO:0000256" key="5">
    <source>
        <dbReference type="ARBA" id="ARBA00022843"/>
    </source>
</evidence>
<dbReference type="SMART" id="SM00884">
    <property type="entry name" value="Cullin_Nedd8"/>
    <property type="match status" value="1"/>
</dbReference>
<dbReference type="Pfam" id="PF10557">
    <property type="entry name" value="Cullin_Nedd8"/>
    <property type="match status" value="1"/>
</dbReference>
<dbReference type="InterPro" id="IPR036388">
    <property type="entry name" value="WH-like_DNA-bd_sf"/>
</dbReference>
<evidence type="ECO:0000259" key="9">
    <source>
        <dbReference type="PROSITE" id="PS50069"/>
    </source>
</evidence>
<dbReference type="SUPFAM" id="SSF74788">
    <property type="entry name" value="Cullin repeat-like"/>
    <property type="match status" value="1"/>
</dbReference>
<dbReference type="InterPro" id="IPR019559">
    <property type="entry name" value="Cullin_neddylation_domain"/>
</dbReference>
<dbReference type="Gene3D" id="3.30.230.130">
    <property type="entry name" value="Cullin, Chain C, Domain 2"/>
    <property type="match status" value="1"/>
</dbReference>
<dbReference type="Gene3D" id="1.20.1310.10">
    <property type="entry name" value="Cullin Repeats"/>
    <property type="match status" value="2"/>
</dbReference>
<evidence type="ECO:0000256" key="3">
    <source>
        <dbReference type="ARBA" id="ARBA00022499"/>
    </source>
</evidence>
<accession>A0A3P7SYU3</accession>
<feature type="domain" description="Cullin family profile" evidence="9">
    <location>
        <begin position="174"/>
        <end position="431"/>
    </location>
</feature>
<dbReference type="InterPro" id="IPR036317">
    <property type="entry name" value="Cullin_homology_sf"/>
</dbReference>
<dbReference type="SUPFAM" id="SSF75632">
    <property type="entry name" value="Cullin homology domain"/>
    <property type="match status" value="1"/>
</dbReference>
<evidence type="ECO:0000313" key="11">
    <source>
        <dbReference type="Proteomes" id="UP000278807"/>
    </source>
</evidence>
<comment type="similarity">
    <text evidence="2 7 8">Belongs to the cullin family.</text>
</comment>
<dbReference type="FunFam" id="1.20.1310.10:FF:000014">
    <property type="entry name" value="Cullin 5"/>
    <property type="match status" value="1"/>
</dbReference>
<evidence type="ECO:0000256" key="1">
    <source>
        <dbReference type="ARBA" id="ARBA00004906"/>
    </source>
</evidence>
<dbReference type="InterPro" id="IPR036390">
    <property type="entry name" value="WH_DNA-bd_sf"/>
</dbReference>
<dbReference type="Pfam" id="PF00888">
    <property type="entry name" value="Cullin"/>
    <property type="match status" value="1"/>
</dbReference>
<keyword evidence="5" id="KW-0832">Ubl conjugation</keyword>
<dbReference type="FunFam" id="1.20.1310.10:FF:000009">
    <property type="entry name" value="Cullin 5"/>
    <property type="match status" value="1"/>
</dbReference>
<dbReference type="AlphaFoldDB" id="A0A3P7SYU3"/>
<dbReference type="InterPro" id="IPR001373">
    <property type="entry name" value="Cullin_N"/>
</dbReference>
<evidence type="ECO:0000256" key="8">
    <source>
        <dbReference type="RuleBase" id="RU003829"/>
    </source>
</evidence>
<gene>
    <name evidence="10" type="ORF">HNAJ_LOCUS12134</name>
</gene>
<evidence type="ECO:0000256" key="7">
    <source>
        <dbReference type="PROSITE-ProRule" id="PRU00330"/>
    </source>
</evidence>
<proteinExistence type="inferred from homology"/>
<evidence type="ECO:0000256" key="2">
    <source>
        <dbReference type="ARBA" id="ARBA00006019"/>
    </source>
</evidence>
<dbReference type="Pfam" id="PF26557">
    <property type="entry name" value="Cullin_AB"/>
    <property type="match status" value="1"/>
</dbReference>
<dbReference type="SUPFAM" id="SSF46785">
    <property type="entry name" value="Winged helix' DNA-binding domain"/>
    <property type="match status" value="1"/>
</dbReference>
<dbReference type="Proteomes" id="UP000278807">
    <property type="component" value="Unassembled WGS sequence"/>
</dbReference>
<dbReference type="PANTHER" id="PTHR11932">
    <property type="entry name" value="CULLIN"/>
    <property type="match status" value="1"/>
</dbReference>
<evidence type="ECO:0000256" key="6">
    <source>
        <dbReference type="ARBA" id="ARBA00040451"/>
    </source>
</evidence>
<evidence type="ECO:0000313" key="10">
    <source>
        <dbReference type="EMBL" id="VDO12269.1"/>
    </source>
</evidence>
<keyword evidence="3" id="KW-1017">Isopeptide bond</keyword>
<dbReference type="InterPro" id="IPR059120">
    <property type="entry name" value="Cullin-like_AB"/>
</dbReference>
<organism evidence="10 11">
    <name type="scientific">Rodentolepis nana</name>
    <name type="common">Dwarf tapeworm</name>
    <name type="synonym">Hymenolepis nana</name>
    <dbReference type="NCBI Taxonomy" id="102285"/>
    <lineage>
        <taxon>Eukaryota</taxon>
        <taxon>Metazoa</taxon>
        <taxon>Spiralia</taxon>
        <taxon>Lophotrochozoa</taxon>
        <taxon>Platyhelminthes</taxon>
        <taxon>Cestoda</taxon>
        <taxon>Eucestoda</taxon>
        <taxon>Cyclophyllidea</taxon>
        <taxon>Hymenolepididae</taxon>
        <taxon>Rodentolepis</taxon>
    </lineage>
</organism>